<accession>A0A7C9TPP7</accession>
<sequence length="470" mass="51479">MTSQTPTRPLRVSAPTPSQRALQFKRRMRLADLLVIAGWTSGAASIALYLGYGGAGQFGTLGAAVTSLGILAGLVGTDLILVMLILAARIPIIDRAVGHDRAMAAHRALGKPALYLILAHVVLLIVGYGIQQGFNPIAETVALWQMPDMPLAFLGFGLLIAVVVTSLVVVRRKFRYEFWYVVHLLSYAAVITALPHQFSIGGLLANGTLQRVYWIALYVLALGSILTFRVIEPIVKSFQHGIRVTSVEAVAPGVANIHLSGRKLKDLDSDGGQFFVWRFWTAKTWWHSHPISLSSVPTDTTARITVRALGNGSTRLGRLPRGTRVTIEGPYGLFTEAARTSPKLAIIAAGIGVTPVRALLEHSRLVPGEATILLRASSEDETYLWDEMYDLAAQRQARLYTSIGKRPSRGRTWLSAHDAQRDVSLRSAFPDIRKSDLYICGPQAWTDQVVAEARAVGLPDHQIHTERFDW</sequence>
<keyword evidence="5" id="KW-0001">2Fe-2S</keyword>
<organism evidence="15 16">
    <name type="scientific">Galbitalea soli</name>
    <dbReference type="NCBI Taxonomy" id="1268042"/>
    <lineage>
        <taxon>Bacteria</taxon>
        <taxon>Bacillati</taxon>
        <taxon>Actinomycetota</taxon>
        <taxon>Actinomycetes</taxon>
        <taxon>Micrococcales</taxon>
        <taxon>Microbacteriaceae</taxon>
        <taxon>Galbitalea</taxon>
    </lineage>
</organism>
<keyword evidence="12 13" id="KW-0472">Membrane</keyword>
<dbReference type="InterPro" id="IPR050415">
    <property type="entry name" value="MRET"/>
</dbReference>
<dbReference type="InterPro" id="IPR013130">
    <property type="entry name" value="Fe3_Rdtase_TM_dom"/>
</dbReference>
<evidence type="ECO:0000256" key="8">
    <source>
        <dbReference type="ARBA" id="ARBA00022989"/>
    </source>
</evidence>
<proteinExistence type="predicted"/>
<keyword evidence="7" id="KW-0274">FAD</keyword>
<keyword evidence="4 13" id="KW-0812">Transmembrane</keyword>
<dbReference type="SUPFAM" id="SSF52343">
    <property type="entry name" value="Ferredoxin reductase-like, C-terminal NADP-linked domain"/>
    <property type="match status" value="1"/>
</dbReference>
<dbReference type="PROSITE" id="PS51384">
    <property type="entry name" value="FAD_FR"/>
    <property type="match status" value="1"/>
</dbReference>
<feature type="transmembrane region" description="Helical" evidence="13">
    <location>
        <begin position="113"/>
        <end position="131"/>
    </location>
</feature>
<dbReference type="RefSeq" id="WP_163471762.1">
    <property type="nucleotide sequence ID" value="NZ_JAAGWZ010000001.1"/>
</dbReference>
<evidence type="ECO:0000256" key="10">
    <source>
        <dbReference type="ARBA" id="ARBA00023004"/>
    </source>
</evidence>
<feature type="transmembrane region" description="Helical" evidence="13">
    <location>
        <begin position="212"/>
        <end position="231"/>
    </location>
</feature>
<protein>
    <submittedName>
        <fullName evidence="15">Oxidoreductase</fullName>
    </submittedName>
</protein>
<evidence type="ECO:0000256" key="7">
    <source>
        <dbReference type="ARBA" id="ARBA00022827"/>
    </source>
</evidence>
<comment type="caution">
    <text evidence="15">The sequence shown here is derived from an EMBL/GenBank/DDBJ whole genome shotgun (WGS) entry which is preliminary data.</text>
</comment>
<dbReference type="InterPro" id="IPR039261">
    <property type="entry name" value="FNR_nucleotide-bd"/>
</dbReference>
<dbReference type="EMBL" id="JAAGWZ010000001">
    <property type="protein sequence ID" value="NEM90084.1"/>
    <property type="molecule type" value="Genomic_DNA"/>
</dbReference>
<dbReference type="GO" id="GO:0046872">
    <property type="term" value="F:metal ion binding"/>
    <property type="evidence" value="ECO:0007669"/>
    <property type="project" value="UniProtKB-KW"/>
</dbReference>
<name>A0A7C9TPP7_9MICO</name>
<feature type="transmembrane region" description="Helical" evidence="13">
    <location>
        <begin position="70"/>
        <end position="92"/>
    </location>
</feature>
<keyword evidence="6" id="KW-0479">Metal-binding</keyword>
<gene>
    <name evidence="15" type="ORF">G3T37_01785</name>
</gene>
<dbReference type="Pfam" id="PF01794">
    <property type="entry name" value="Ferric_reduct"/>
    <property type="match status" value="1"/>
</dbReference>
<evidence type="ECO:0000256" key="9">
    <source>
        <dbReference type="ARBA" id="ARBA00023002"/>
    </source>
</evidence>
<evidence type="ECO:0000256" key="1">
    <source>
        <dbReference type="ARBA" id="ARBA00001974"/>
    </source>
</evidence>
<dbReference type="GO" id="GO:0051537">
    <property type="term" value="F:2 iron, 2 sulfur cluster binding"/>
    <property type="evidence" value="ECO:0007669"/>
    <property type="project" value="UniProtKB-KW"/>
</dbReference>
<dbReference type="SUPFAM" id="SSF63380">
    <property type="entry name" value="Riboflavin synthase domain-like"/>
    <property type="match status" value="1"/>
</dbReference>
<evidence type="ECO:0000256" key="3">
    <source>
        <dbReference type="ARBA" id="ARBA00022630"/>
    </source>
</evidence>
<evidence type="ECO:0000256" key="2">
    <source>
        <dbReference type="ARBA" id="ARBA00004141"/>
    </source>
</evidence>
<evidence type="ECO:0000256" key="6">
    <source>
        <dbReference type="ARBA" id="ARBA00022723"/>
    </source>
</evidence>
<feature type="transmembrane region" description="Helical" evidence="13">
    <location>
        <begin position="30"/>
        <end position="50"/>
    </location>
</feature>
<evidence type="ECO:0000256" key="4">
    <source>
        <dbReference type="ARBA" id="ARBA00022692"/>
    </source>
</evidence>
<evidence type="ECO:0000256" key="11">
    <source>
        <dbReference type="ARBA" id="ARBA00023014"/>
    </source>
</evidence>
<keyword evidence="10" id="KW-0408">Iron</keyword>
<dbReference type="GO" id="GO:0016020">
    <property type="term" value="C:membrane"/>
    <property type="evidence" value="ECO:0007669"/>
    <property type="project" value="UniProtKB-SubCell"/>
</dbReference>
<dbReference type="PANTHER" id="PTHR47354">
    <property type="entry name" value="NADH OXIDOREDUCTASE HCR"/>
    <property type="match status" value="1"/>
</dbReference>
<dbReference type="Proteomes" id="UP000479756">
    <property type="component" value="Unassembled WGS sequence"/>
</dbReference>
<evidence type="ECO:0000313" key="16">
    <source>
        <dbReference type="Proteomes" id="UP000479756"/>
    </source>
</evidence>
<keyword evidence="11" id="KW-0411">Iron-sulfur</keyword>
<feature type="domain" description="FAD-binding FR-type" evidence="14">
    <location>
        <begin position="237"/>
        <end position="337"/>
    </location>
</feature>
<feature type="transmembrane region" description="Helical" evidence="13">
    <location>
        <begin position="151"/>
        <end position="171"/>
    </location>
</feature>
<dbReference type="InterPro" id="IPR017927">
    <property type="entry name" value="FAD-bd_FR_type"/>
</dbReference>
<keyword evidence="16" id="KW-1185">Reference proteome</keyword>
<dbReference type="Gene3D" id="3.40.50.80">
    <property type="entry name" value="Nucleotide-binding domain of ferredoxin-NADP reductase (FNR) module"/>
    <property type="match status" value="1"/>
</dbReference>
<evidence type="ECO:0000313" key="15">
    <source>
        <dbReference type="EMBL" id="NEM90084.1"/>
    </source>
</evidence>
<dbReference type="AlphaFoldDB" id="A0A7C9TPP7"/>
<comment type="cofactor">
    <cofactor evidence="1">
        <name>FAD</name>
        <dbReference type="ChEBI" id="CHEBI:57692"/>
    </cofactor>
</comment>
<dbReference type="GO" id="GO:0050660">
    <property type="term" value="F:flavin adenine dinucleotide binding"/>
    <property type="evidence" value="ECO:0007669"/>
    <property type="project" value="TreeGrafter"/>
</dbReference>
<dbReference type="Gene3D" id="2.40.30.10">
    <property type="entry name" value="Translation factors"/>
    <property type="match status" value="1"/>
</dbReference>
<keyword evidence="3" id="KW-0285">Flavoprotein</keyword>
<evidence type="ECO:0000256" key="13">
    <source>
        <dbReference type="SAM" id="Phobius"/>
    </source>
</evidence>
<feature type="transmembrane region" description="Helical" evidence="13">
    <location>
        <begin position="178"/>
        <end position="200"/>
    </location>
</feature>
<evidence type="ECO:0000256" key="12">
    <source>
        <dbReference type="ARBA" id="ARBA00023136"/>
    </source>
</evidence>
<keyword evidence="9" id="KW-0560">Oxidoreductase</keyword>
<keyword evidence="8 13" id="KW-1133">Transmembrane helix</keyword>
<comment type="subcellular location">
    <subcellularLocation>
        <location evidence="2">Membrane</location>
        <topology evidence="2">Multi-pass membrane protein</topology>
    </subcellularLocation>
</comment>
<evidence type="ECO:0000256" key="5">
    <source>
        <dbReference type="ARBA" id="ARBA00022714"/>
    </source>
</evidence>
<dbReference type="GO" id="GO:0016491">
    <property type="term" value="F:oxidoreductase activity"/>
    <property type="evidence" value="ECO:0007669"/>
    <property type="project" value="UniProtKB-KW"/>
</dbReference>
<evidence type="ECO:0000259" key="14">
    <source>
        <dbReference type="PROSITE" id="PS51384"/>
    </source>
</evidence>
<dbReference type="PANTHER" id="PTHR47354:SF8">
    <property type="entry name" value="1,2-PHENYLACETYL-COA EPOXIDASE, SUBUNIT E"/>
    <property type="match status" value="1"/>
</dbReference>
<reference evidence="15 16" key="1">
    <citation type="journal article" date="2014" name="Int. J. Syst. Evol. Microbiol.">
        <title>Description of Galbitalea soli gen. nov., sp. nov., and Frondihabitans sucicola sp. nov.</title>
        <authorList>
            <person name="Kim S.J."/>
            <person name="Lim J.M."/>
            <person name="Ahn J.H."/>
            <person name="Weon H.Y."/>
            <person name="Hamada M."/>
            <person name="Suzuki K."/>
            <person name="Ahn T.Y."/>
            <person name="Kwon S.W."/>
        </authorList>
    </citation>
    <scope>NUCLEOTIDE SEQUENCE [LARGE SCALE GENOMIC DNA]</scope>
    <source>
        <strain evidence="15 16">NBRC 108727</strain>
    </source>
</reference>
<dbReference type="InterPro" id="IPR017938">
    <property type="entry name" value="Riboflavin_synthase-like_b-brl"/>
</dbReference>